<feature type="coiled-coil region" evidence="1">
    <location>
        <begin position="82"/>
        <end position="116"/>
    </location>
</feature>
<gene>
    <name evidence="3" type="ORF">HX826_19910</name>
</gene>
<proteinExistence type="predicted"/>
<reference evidence="3 4" key="1">
    <citation type="submission" date="2020-04" db="EMBL/GenBank/DDBJ databases">
        <title>Molecular characterization of pseudomonads from Agaricus bisporus reveal novel blotch 2 pathogens in Western Europe.</title>
        <authorList>
            <person name="Taparia T."/>
            <person name="Krijger M."/>
            <person name="Haynes E."/>
            <person name="Elpinstone J.G."/>
            <person name="Noble R."/>
            <person name="Van Der Wolf J."/>
        </authorList>
    </citation>
    <scope>NUCLEOTIDE SEQUENCE [LARGE SCALE GENOMIC DNA]</scope>
    <source>
        <strain evidence="3 4">IPO3753</strain>
    </source>
</reference>
<sequence>MTPDTLIGITERNSRNAELMMRTAEQHLSELLGEQLALEQDITQRLGKIAALHLDQGNTQNEQVAVALNLRQQSQDLLHQQLRDAEQAVAQALAGKEKLQARADTLDQQARQSLEQNPDYARQVEQLDLAQAAHREHVSGYEDLRQECALKRPTFDTNLVYVYLRGHAFGTDQYRRNRLNRWMDNWLATKVNYLANRKNELSLIALGERNETLQAERIALISTLSASVDAQLAQARDQHGQASIQPELDTLQRVVDNAKRQANAIQEKLGSYSRNEDPQYQRARQLLTDQLKTQSIGELIDLASHTPGDADDLIVEQLQTLNLRLKAVVQQLAETQEEAVVHQSSYQRAKDLERKVRNDAFTGRDVYFDLSTDFERLVESYMTQGATLGQVVDVLSRGLKIVRRSQVAAGATRGYVSASISPVVLGVATVESSNNNTASFSTSGSTGGGSFRTTDSF</sequence>
<comment type="caution">
    <text evidence="3">The sequence shown here is derived from an EMBL/GenBank/DDBJ whole genome shotgun (WGS) entry which is preliminary data.</text>
</comment>
<feature type="coiled-coil region" evidence="1">
    <location>
        <begin position="248"/>
        <end position="275"/>
    </location>
</feature>
<dbReference type="EMBL" id="JACAQR010000029">
    <property type="protein sequence ID" value="NWD44146.1"/>
    <property type="molecule type" value="Genomic_DNA"/>
</dbReference>
<protein>
    <submittedName>
        <fullName evidence="3">Uncharacterized protein</fullName>
    </submittedName>
</protein>
<accession>A0AAJ3H5N4</accession>
<organism evidence="3 4">
    <name type="scientific">Pseudomonas yamanorum</name>
    <dbReference type="NCBI Taxonomy" id="515393"/>
    <lineage>
        <taxon>Bacteria</taxon>
        <taxon>Pseudomonadati</taxon>
        <taxon>Pseudomonadota</taxon>
        <taxon>Gammaproteobacteria</taxon>
        <taxon>Pseudomonadales</taxon>
        <taxon>Pseudomonadaceae</taxon>
        <taxon>Pseudomonas</taxon>
    </lineage>
</organism>
<name>A0AAJ3H5N4_9PSED</name>
<evidence type="ECO:0000256" key="1">
    <source>
        <dbReference type="SAM" id="Coils"/>
    </source>
</evidence>
<evidence type="ECO:0000256" key="2">
    <source>
        <dbReference type="SAM" id="MobiDB-lite"/>
    </source>
</evidence>
<evidence type="ECO:0000313" key="3">
    <source>
        <dbReference type="EMBL" id="NWD44146.1"/>
    </source>
</evidence>
<dbReference type="AlphaFoldDB" id="A0AAJ3H5N4"/>
<dbReference type="Proteomes" id="UP000546584">
    <property type="component" value="Unassembled WGS sequence"/>
</dbReference>
<evidence type="ECO:0000313" key="4">
    <source>
        <dbReference type="Proteomes" id="UP000546584"/>
    </source>
</evidence>
<dbReference type="RefSeq" id="WP_177026653.1">
    <property type="nucleotide sequence ID" value="NZ_JACAQR010000029.1"/>
</dbReference>
<feature type="region of interest" description="Disordered" evidence="2">
    <location>
        <begin position="436"/>
        <end position="457"/>
    </location>
</feature>
<keyword evidence="1" id="KW-0175">Coiled coil</keyword>